<keyword evidence="2" id="KW-1185">Reference proteome</keyword>
<dbReference type="RefSeq" id="XP_022337046.1">
    <property type="nucleotide sequence ID" value="XM_022481338.1"/>
</dbReference>
<dbReference type="RefSeq" id="XP_022337045.1">
    <property type="nucleotide sequence ID" value="XM_022481337.1"/>
</dbReference>
<evidence type="ECO:0000313" key="2">
    <source>
        <dbReference type="Proteomes" id="UP000694844"/>
    </source>
</evidence>
<dbReference type="GeneID" id="111133202"/>
<dbReference type="Proteomes" id="UP000694844">
    <property type="component" value="Chromosome 5"/>
</dbReference>
<proteinExistence type="predicted"/>
<sequence>MPGDIASPDLRFARPKTSPSVHPQKNGARPETGAGSEEYHVELLEYEWPDLPPIPQMKDAITRKRVSKGISYILPIDKSQISINNHYRTDLRAMFQEPYASDKLRFDENKLKLSAKIHFDTNTGDTKWTKSLLKSVPVEINSESEKVRRLYARSAPAGGSRRSDFDLDQMKTRSNLYLPMKTRAHPEAMKLRKEVEQIIQSVQEDGEDYSDDRFKHTEEDVSTAKVSVARPSLAPHMTRDSMVSSASTHNKPRLKLTADRFSSYEQFQKTKPPKPQIPDLLKSRYLSAEKNQCIWEWLHHGEEMTEFEYFLSVCG</sequence>
<reference evidence="3 4" key="1">
    <citation type="submission" date="2025-04" db="UniProtKB">
        <authorList>
            <consortium name="RefSeq"/>
        </authorList>
    </citation>
    <scope>IDENTIFICATION</scope>
    <source>
        <tissue evidence="3 4">Whole sample</tissue>
    </source>
</reference>
<protein>
    <submittedName>
        <fullName evidence="3 4">Uncharacterized protein LOC111133202</fullName>
    </submittedName>
</protein>
<evidence type="ECO:0000256" key="1">
    <source>
        <dbReference type="SAM" id="MobiDB-lite"/>
    </source>
</evidence>
<gene>
    <name evidence="3 4" type="primary">LOC111133202</name>
</gene>
<evidence type="ECO:0000313" key="4">
    <source>
        <dbReference type="RefSeq" id="XP_022337046.1"/>
    </source>
</evidence>
<organism evidence="2 4">
    <name type="scientific">Crassostrea virginica</name>
    <name type="common">Eastern oyster</name>
    <dbReference type="NCBI Taxonomy" id="6565"/>
    <lineage>
        <taxon>Eukaryota</taxon>
        <taxon>Metazoa</taxon>
        <taxon>Spiralia</taxon>
        <taxon>Lophotrochozoa</taxon>
        <taxon>Mollusca</taxon>
        <taxon>Bivalvia</taxon>
        <taxon>Autobranchia</taxon>
        <taxon>Pteriomorphia</taxon>
        <taxon>Ostreida</taxon>
        <taxon>Ostreoidea</taxon>
        <taxon>Ostreidae</taxon>
        <taxon>Crassostrea</taxon>
    </lineage>
</organism>
<evidence type="ECO:0000313" key="3">
    <source>
        <dbReference type="RefSeq" id="XP_022337045.1"/>
    </source>
</evidence>
<dbReference type="AlphaFoldDB" id="A0A8B8EBZ8"/>
<accession>A0A8B8EBZ8</accession>
<feature type="region of interest" description="Disordered" evidence="1">
    <location>
        <begin position="1"/>
        <end position="36"/>
    </location>
</feature>
<dbReference type="OrthoDB" id="6286406at2759"/>
<dbReference type="KEGG" id="cvn:111133202"/>
<name>A0A8B8EBZ8_CRAVI</name>